<dbReference type="Proteomes" id="UP000321617">
    <property type="component" value="Unassembled WGS sequence"/>
</dbReference>
<organism evidence="3 4">
    <name type="scientific">Stackebrandtia albiflava</name>
    <dbReference type="NCBI Taxonomy" id="406432"/>
    <lineage>
        <taxon>Bacteria</taxon>
        <taxon>Bacillati</taxon>
        <taxon>Actinomycetota</taxon>
        <taxon>Actinomycetes</taxon>
        <taxon>Glycomycetales</taxon>
        <taxon>Glycomycetaceae</taxon>
        <taxon>Stackebrandtia</taxon>
    </lineage>
</organism>
<feature type="domain" description="UvrD-like helicase C-terminal" evidence="2">
    <location>
        <begin position="699"/>
        <end position="747"/>
    </location>
</feature>
<dbReference type="GO" id="GO:0043138">
    <property type="term" value="F:3'-5' DNA helicase activity"/>
    <property type="evidence" value="ECO:0007669"/>
    <property type="project" value="TreeGrafter"/>
</dbReference>
<keyword evidence="3" id="KW-0378">Hydrolase</keyword>
<evidence type="ECO:0000256" key="1">
    <source>
        <dbReference type="SAM" id="MobiDB-lite"/>
    </source>
</evidence>
<dbReference type="Gene3D" id="3.40.50.300">
    <property type="entry name" value="P-loop containing nucleotide triphosphate hydrolases"/>
    <property type="match status" value="3"/>
</dbReference>
<feature type="region of interest" description="Disordered" evidence="1">
    <location>
        <begin position="756"/>
        <end position="786"/>
    </location>
</feature>
<keyword evidence="4" id="KW-1185">Reference proteome</keyword>
<dbReference type="OrthoDB" id="9787585at2"/>
<dbReference type="RefSeq" id="WP_147143721.1">
    <property type="nucleotide sequence ID" value="NZ_BAABIJ010000006.1"/>
</dbReference>
<dbReference type="InterPro" id="IPR027785">
    <property type="entry name" value="UvrD-like_helicase_C"/>
</dbReference>
<gene>
    <name evidence="3" type="ORF">LX16_4834</name>
</gene>
<dbReference type="SUPFAM" id="SSF52540">
    <property type="entry name" value="P-loop containing nucleoside triphosphate hydrolases"/>
    <property type="match status" value="1"/>
</dbReference>
<keyword evidence="3" id="KW-0067">ATP-binding</keyword>
<keyword evidence="3" id="KW-0547">Nucleotide-binding</keyword>
<dbReference type="InterPro" id="IPR027417">
    <property type="entry name" value="P-loop_NTPase"/>
</dbReference>
<comment type="caution">
    <text evidence="3">The sequence shown here is derived from an EMBL/GenBank/DDBJ whole genome shotgun (WGS) entry which is preliminary data.</text>
</comment>
<accession>A0A562UPX9</accession>
<evidence type="ECO:0000313" key="3">
    <source>
        <dbReference type="EMBL" id="TWJ07675.1"/>
    </source>
</evidence>
<protein>
    <submittedName>
        <fullName evidence="3">DNA helicase IV</fullName>
    </submittedName>
</protein>
<dbReference type="PANTHER" id="PTHR11070:SF2">
    <property type="entry name" value="ATP-DEPENDENT DNA HELICASE SRS2"/>
    <property type="match status" value="1"/>
</dbReference>
<sequence length="786" mass="85259">MGNRLSHRPADALHPDLPAEQRYVSMLYSRLDDLRERLSARRDTARMEEDETPGRLTHRDNLTALYNRRLRQLDAVENGLCFGRLDTADTHRYIGRIGIFDTAREPLLIDWRADAARPFYTATAARPGDVTRRRHIRTTGRRVTELTDEVLDLAAPQDGRRTIAGEAALLAALESERTGRMRDIVETIQGEQDEIIRDGLDGVLIVEGGPGTGKTAVALHRAAYLLYEHRARLASRGVLLIGPNQTFLDYISEVLPGLAETDVLLRTVGTLYPGVTADRAENPEAVAVKGDVRMIEVMAAAVADRQRLPVEPVEMDTEYGTLSLDRETCAVARDKARATGRRHNAARPVFAKALVAALAEQVAERIGTDPLGGDNLLDAADVDEIAAELAGESDVQAVLDWLWPVLTPQQLLAGLLGGEERLRTAAPHLSAAQRESLRREPHSGWTVADVPLLDEAAELLGLPDDRERRDADRRRAEERAAYAQGVLDIAMGSRSIDMEDEDDPEILMATDLLDAALLGERHTDTGHLTTAERAAADRTWTFGHIVVDEAQELSAMAWRMLMRRSVARSMTIVGDLAQSGSPAGTTSWRKVLEPYAEGRIRHRRLTVGYRTPAEIMAEAAVVLAEIDPALRAPEAVRSTGVPPWRRTVDADRLPAEVAGLATEEAARAGRGSVGVIASRRFTPGVAEAVAAAGDADRVTVTAVDGAKGLEFDAVVVVDPAGIVAESVRGRNDLYVALTRATQRLGVVDVVLPAEARTGHRGGNGSPVTGGRPVDNRSNAKPPGGTR</sequence>
<dbReference type="GO" id="GO:0000725">
    <property type="term" value="P:recombinational repair"/>
    <property type="evidence" value="ECO:0007669"/>
    <property type="project" value="TreeGrafter"/>
</dbReference>
<dbReference type="GO" id="GO:0003677">
    <property type="term" value="F:DNA binding"/>
    <property type="evidence" value="ECO:0007669"/>
    <property type="project" value="InterPro"/>
</dbReference>
<dbReference type="AlphaFoldDB" id="A0A562UPX9"/>
<dbReference type="InterPro" id="IPR000212">
    <property type="entry name" value="DNA_helicase_UvrD/REP"/>
</dbReference>
<proteinExistence type="predicted"/>
<dbReference type="Pfam" id="PF13538">
    <property type="entry name" value="UvrD_C_2"/>
    <property type="match status" value="1"/>
</dbReference>
<dbReference type="Pfam" id="PF13245">
    <property type="entry name" value="AAA_19"/>
    <property type="match status" value="1"/>
</dbReference>
<dbReference type="GO" id="GO:0005524">
    <property type="term" value="F:ATP binding"/>
    <property type="evidence" value="ECO:0007669"/>
    <property type="project" value="InterPro"/>
</dbReference>
<evidence type="ECO:0000259" key="2">
    <source>
        <dbReference type="Pfam" id="PF13538"/>
    </source>
</evidence>
<evidence type="ECO:0000313" key="4">
    <source>
        <dbReference type="Proteomes" id="UP000321617"/>
    </source>
</evidence>
<dbReference type="EMBL" id="VLLL01000010">
    <property type="protein sequence ID" value="TWJ07675.1"/>
    <property type="molecule type" value="Genomic_DNA"/>
</dbReference>
<keyword evidence="3" id="KW-0347">Helicase</keyword>
<name>A0A562UPX9_9ACTN</name>
<dbReference type="PANTHER" id="PTHR11070">
    <property type="entry name" value="UVRD / RECB / PCRA DNA HELICASE FAMILY MEMBER"/>
    <property type="match status" value="1"/>
</dbReference>
<reference evidence="3 4" key="1">
    <citation type="journal article" date="2013" name="Stand. Genomic Sci.">
        <title>Genomic Encyclopedia of Type Strains, Phase I: The one thousand microbial genomes (KMG-I) project.</title>
        <authorList>
            <person name="Kyrpides N.C."/>
            <person name="Woyke T."/>
            <person name="Eisen J.A."/>
            <person name="Garrity G."/>
            <person name="Lilburn T.G."/>
            <person name="Beck B.J."/>
            <person name="Whitman W.B."/>
            <person name="Hugenholtz P."/>
            <person name="Klenk H.P."/>
        </authorList>
    </citation>
    <scope>NUCLEOTIDE SEQUENCE [LARGE SCALE GENOMIC DNA]</scope>
    <source>
        <strain evidence="3 4">DSM 45044</strain>
    </source>
</reference>